<keyword evidence="2" id="KW-0812">Transmembrane</keyword>
<feature type="compositionally biased region" description="Basic and acidic residues" evidence="1">
    <location>
        <begin position="18"/>
        <end position="35"/>
    </location>
</feature>
<keyword evidence="2" id="KW-0472">Membrane</keyword>
<accession>A0A9P8ADM9</accession>
<feature type="region of interest" description="Disordered" evidence="1">
    <location>
        <begin position="1"/>
        <end position="85"/>
    </location>
</feature>
<evidence type="ECO:0000256" key="1">
    <source>
        <dbReference type="SAM" id="MobiDB-lite"/>
    </source>
</evidence>
<dbReference type="RefSeq" id="XP_043014237.1">
    <property type="nucleotide sequence ID" value="XM_043149630.1"/>
</dbReference>
<gene>
    <name evidence="3" type="ORF">E1B28_005087</name>
</gene>
<feature type="compositionally biased region" description="Acidic residues" evidence="1">
    <location>
        <begin position="52"/>
        <end position="67"/>
    </location>
</feature>
<proteinExistence type="predicted"/>
<sequence>MDSRNMGGRLVSGHVKHHEVDRKKIQDQDQEDGREGGAGGVDNVMEGRWDSEVADDEFEGELDDSEDMAASSSEETGNFDHSESDIHAEERARILGSAVETDMSRIAAMGCLFGAWLNLRAGLSRTNTNIALKALVFIINALFSVIQVLAIQLLGQEFDISPSNIPIDIWTIYGRVGVEPTIIRRACCPKCFTL</sequence>
<organism evidence="3 4">
    <name type="scientific">Marasmius oreades</name>
    <name type="common">fairy-ring Marasmius</name>
    <dbReference type="NCBI Taxonomy" id="181124"/>
    <lineage>
        <taxon>Eukaryota</taxon>
        <taxon>Fungi</taxon>
        <taxon>Dikarya</taxon>
        <taxon>Basidiomycota</taxon>
        <taxon>Agaricomycotina</taxon>
        <taxon>Agaricomycetes</taxon>
        <taxon>Agaricomycetidae</taxon>
        <taxon>Agaricales</taxon>
        <taxon>Marasmiineae</taxon>
        <taxon>Marasmiaceae</taxon>
        <taxon>Marasmius</taxon>
    </lineage>
</organism>
<name>A0A9P8ADM9_9AGAR</name>
<dbReference type="AlphaFoldDB" id="A0A9P8ADM9"/>
<keyword evidence="4" id="KW-1185">Reference proteome</keyword>
<protein>
    <submittedName>
        <fullName evidence="3">Uncharacterized protein</fullName>
    </submittedName>
</protein>
<dbReference type="KEGG" id="more:E1B28_005087"/>
<comment type="caution">
    <text evidence="3">The sequence shown here is derived from an EMBL/GenBank/DDBJ whole genome shotgun (WGS) entry which is preliminary data.</text>
</comment>
<dbReference type="GeneID" id="66074163"/>
<reference evidence="3" key="1">
    <citation type="journal article" date="2021" name="Genome Biol. Evol.">
        <title>The assembled and annotated genome of the fairy-ring fungus Marasmius oreades.</title>
        <authorList>
            <person name="Hiltunen M."/>
            <person name="Ament-Velasquez S.L."/>
            <person name="Johannesson H."/>
        </authorList>
    </citation>
    <scope>NUCLEOTIDE SEQUENCE</scope>
    <source>
        <strain evidence="3">03SP1</strain>
    </source>
</reference>
<evidence type="ECO:0000313" key="4">
    <source>
        <dbReference type="Proteomes" id="UP001049176"/>
    </source>
</evidence>
<dbReference type="EMBL" id="CM032182">
    <property type="protein sequence ID" value="KAG7097767.1"/>
    <property type="molecule type" value="Genomic_DNA"/>
</dbReference>
<feature type="transmembrane region" description="Helical" evidence="2">
    <location>
        <begin position="130"/>
        <end position="154"/>
    </location>
</feature>
<evidence type="ECO:0000313" key="3">
    <source>
        <dbReference type="EMBL" id="KAG7097767.1"/>
    </source>
</evidence>
<evidence type="ECO:0000256" key="2">
    <source>
        <dbReference type="SAM" id="Phobius"/>
    </source>
</evidence>
<dbReference type="Proteomes" id="UP001049176">
    <property type="component" value="Chromosome 2"/>
</dbReference>
<dbReference type="OrthoDB" id="3046738at2759"/>
<keyword evidence="2" id="KW-1133">Transmembrane helix</keyword>